<evidence type="ECO:0000313" key="4">
    <source>
        <dbReference type="EMBL" id="KAF5841716.1"/>
    </source>
</evidence>
<keyword evidence="2" id="KW-0732">Signal</keyword>
<feature type="domain" description="Expansin-like EG45" evidence="3">
    <location>
        <begin position="73"/>
        <end position="196"/>
    </location>
</feature>
<evidence type="ECO:0000259" key="3">
    <source>
        <dbReference type="PROSITE" id="PS50842"/>
    </source>
</evidence>
<evidence type="ECO:0000256" key="2">
    <source>
        <dbReference type="SAM" id="SignalP"/>
    </source>
</evidence>
<evidence type="ECO:0000313" key="5">
    <source>
        <dbReference type="Proteomes" id="UP000815325"/>
    </source>
</evidence>
<sequence>MRSFSACAALALLGSLATCRSRVFPTEEHETAPASPQSRNLQSLWDGWQEGRATHYGDEQDNPSGYKGTTIHEGSCLYWYLDKNVGTGWDIAALSDHNYDFDGSCGNCYEVKCSNMGFRDGNGEYIDRTSACYDESKSVVVRVTDACPCNYEANAKSNYRWCCGDMYTMDLSYMAFRQLADRELGVIGIKYRRTECPPDTPPNTPEQDGRNRAFDRSTY</sequence>
<feature type="chain" id="PRO_5045041675" evidence="2">
    <location>
        <begin position="22"/>
        <end position="219"/>
    </location>
</feature>
<gene>
    <name evidence="4" type="ORF">DUNSADRAFT_11690</name>
</gene>
<dbReference type="PANTHER" id="PTHR31867">
    <property type="entry name" value="EXPANSIN-A15"/>
    <property type="match status" value="1"/>
</dbReference>
<dbReference type="InterPro" id="IPR036908">
    <property type="entry name" value="RlpA-like_sf"/>
</dbReference>
<accession>A0ABQ7H4E2</accession>
<proteinExistence type="predicted"/>
<feature type="signal peptide" evidence="2">
    <location>
        <begin position="1"/>
        <end position="21"/>
    </location>
</feature>
<keyword evidence="5" id="KW-1185">Reference proteome</keyword>
<feature type="region of interest" description="Disordered" evidence="1">
    <location>
        <begin position="193"/>
        <end position="219"/>
    </location>
</feature>
<dbReference type="PROSITE" id="PS50842">
    <property type="entry name" value="EXPANSIN_EG45"/>
    <property type="match status" value="1"/>
</dbReference>
<dbReference type="SMART" id="SM00837">
    <property type="entry name" value="DPBB_1"/>
    <property type="match status" value="1"/>
</dbReference>
<reference evidence="4" key="1">
    <citation type="submission" date="2017-08" db="EMBL/GenBank/DDBJ databases">
        <authorList>
            <person name="Polle J.E."/>
            <person name="Barry K."/>
            <person name="Cushman J."/>
            <person name="Schmutz J."/>
            <person name="Tran D."/>
            <person name="Hathwaick L.T."/>
            <person name="Yim W.C."/>
            <person name="Jenkins J."/>
            <person name="Mckie-Krisberg Z.M."/>
            <person name="Prochnik S."/>
            <person name="Lindquist E."/>
            <person name="Dockter R.B."/>
            <person name="Adam C."/>
            <person name="Molina H."/>
            <person name="Bunkerborg J."/>
            <person name="Jin E."/>
            <person name="Buchheim M."/>
            <person name="Magnuson J."/>
        </authorList>
    </citation>
    <scope>NUCLEOTIDE SEQUENCE</scope>
    <source>
        <strain evidence="4">CCAP 19/18</strain>
    </source>
</reference>
<dbReference type="InterPro" id="IPR002963">
    <property type="entry name" value="Expansin"/>
</dbReference>
<evidence type="ECO:0000256" key="1">
    <source>
        <dbReference type="SAM" id="MobiDB-lite"/>
    </source>
</evidence>
<protein>
    <submittedName>
        <fullName evidence="4">RlpA-like double-psi beta-barrel-protein domain-containing protein-containing protein</fullName>
    </submittedName>
</protein>
<dbReference type="CDD" id="cd22271">
    <property type="entry name" value="DPBB_EXP_N-like"/>
    <property type="match status" value="1"/>
</dbReference>
<dbReference type="Pfam" id="PF03330">
    <property type="entry name" value="DPBB_1"/>
    <property type="match status" value="1"/>
</dbReference>
<organism evidence="4 5">
    <name type="scientific">Dunaliella salina</name>
    <name type="common">Green alga</name>
    <name type="synonym">Protococcus salinus</name>
    <dbReference type="NCBI Taxonomy" id="3046"/>
    <lineage>
        <taxon>Eukaryota</taxon>
        <taxon>Viridiplantae</taxon>
        <taxon>Chlorophyta</taxon>
        <taxon>core chlorophytes</taxon>
        <taxon>Chlorophyceae</taxon>
        <taxon>CS clade</taxon>
        <taxon>Chlamydomonadales</taxon>
        <taxon>Dunaliellaceae</taxon>
        <taxon>Dunaliella</taxon>
    </lineage>
</organism>
<comment type="caution">
    <text evidence="4">The sequence shown here is derived from an EMBL/GenBank/DDBJ whole genome shotgun (WGS) entry which is preliminary data.</text>
</comment>
<dbReference type="InterPro" id="IPR009009">
    <property type="entry name" value="RlpA-like_DPBB"/>
</dbReference>
<dbReference type="Proteomes" id="UP000815325">
    <property type="component" value="Unassembled WGS sequence"/>
</dbReference>
<feature type="compositionally biased region" description="Basic and acidic residues" evidence="1">
    <location>
        <begin position="207"/>
        <end position="219"/>
    </location>
</feature>
<dbReference type="EMBL" id="MU069479">
    <property type="protein sequence ID" value="KAF5841716.1"/>
    <property type="molecule type" value="Genomic_DNA"/>
</dbReference>
<dbReference type="Gene3D" id="2.40.40.10">
    <property type="entry name" value="RlpA-like domain"/>
    <property type="match status" value="1"/>
</dbReference>
<dbReference type="SUPFAM" id="SSF50685">
    <property type="entry name" value="Barwin-like endoglucanases"/>
    <property type="match status" value="1"/>
</dbReference>
<dbReference type="InterPro" id="IPR007112">
    <property type="entry name" value="Expansin/allergen_DPBB_dom"/>
</dbReference>
<name>A0ABQ7H4E2_DUNSA</name>